<proteinExistence type="predicted"/>
<dbReference type="OrthoDB" id="337038at2759"/>
<evidence type="ECO:0000259" key="1">
    <source>
        <dbReference type="SMART" id="SM00198"/>
    </source>
</evidence>
<dbReference type="InterPro" id="IPR014044">
    <property type="entry name" value="CAP_dom"/>
</dbReference>
<dbReference type="SMART" id="SM00198">
    <property type="entry name" value="SCP"/>
    <property type="match status" value="1"/>
</dbReference>
<name>A0A485KDE7_9STRA</name>
<dbReference type="EMBL" id="VJMH01001186">
    <property type="protein sequence ID" value="KAF0712794.1"/>
    <property type="molecule type" value="Genomic_DNA"/>
</dbReference>
<evidence type="ECO:0000313" key="4">
    <source>
        <dbReference type="Proteomes" id="UP000332933"/>
    </source>
</evidence>
<reference evidence="3 4" key="1">
    <citation type="submission" date="2019-03" db="EMBL/GenBank/DDBJ databases">
        <authorList>
            <person name="Gaulin E."/>
            <person name="Dumas B."/>
        </authorList>
    </citation>
    <scope>NUCLEOTIDE SEQUENCE [LARGE SCALE GENOMIC DNA]</scope>
    <source>
        <strain evidence="3">CBS 568.67</strain>
    </source>
</reference>
<keyword evidence="4" id="KW-1185">Reference proteome</keyword>
<feature type="domain" description="SCP" evidence="1">
    <location>
        <begin position="61"/>
        <end position="200"/>
    </location>
</feature>
<organism evidence="3 4">
    <name type="scientific">Aphanomyces stellatus</name>
    <dbReference type="NCBI Taxonomy" id="120398"/>
    <lineage>
        <taxon>Eukaryota</taxon>
        <taxon>Sar</taxon>
        <taxon>Stramenopiles</taxon>
        <taxon>Oomycota</taxon>
        <taxon>Saprolegniomycetes</taxon>
        <taxon>Saprolegniales</taxon>
        <taxon>Verrucalvaceae</taxon>
        <taxon>Aphanomyces</taxon>
    </lineage>
</organism>
<protein>
    <submittedName>
        <fullName evidence="3">Aste57867_4660 protein</fullName>
    </submittedName>
</protein>
<sequence>MGRSKSLCAMHAPFINSVREPKMKSTSLVLAAISIASTNAFYGTRLRSTHARASANFESGTLNDQIVYQLNVLRQAHGLNAVVWNDAVAIEMQAYADSCPQLSGGHPGRGGNENMGEFVPCGNDCMHQVGPSWTWYEEVKRWNFDTNTCDDETECGHFVNSMYPGVTSIACGFSTCFNSAVNLDDSLVWCKYEGGGAWDAPQIPPAKEDYHALRDSLTADFA</sequence>
<accession>A0A485KDE7</accession>
<dbReference type="InterPro" id="IPR001283">
    <property type="entry name" value="CRISP-related"/>
</dbReference>
<evidence type="ECO:0000313" key="3">
    <source>
        <dbReference type="EMBL" id="VFT81763.1"/>
    </source>
</evidence>
<dbReference type="Gene3D" id="3.40.33.10">
    <property type="entry name" value="CAP"/>
    <property type="match status" value="1"/>
</dbReference>
<dbReference type="SUPFAM" id="SSF55797">
    <property type="entry name" value="PR-1-like"/>
    <property type="match status" value="1"/>
</dbReference>
<dbReference type="Pfam" id="PF00188">
    <property type="entry name" value="CAP"/>
    <property type="match status" value="1"/>
</dbReference>
<dbReference type="EMBL" id="CAADRA010001186">
    <property type="protein sequence ID" value="VFT81763.1"/>
    <property type="molecule type" value="Genomic_DNA"/>
</dbReference>
<dbReference type="AlphaFoldDB" id="A0A485KDE7"/>
<dbReference type="PANTHER" id="PTHR10334">
    <property type="entry name" value="CYSTEINE-RICH SECRETORY PROTEIN-RELATED"/>
    <property type="match status" value="1"/>
</dbReference>
<dbReference type="InterPro" id="IPR035940">
    <property type="entry name" value="CAP_sf"/>
</dbReference>
<evidence type="ECO:0000313" key="2">
    <source>
        <dbReference type="EMBL" id="KAF0712794.1"/>
    </source>
</evidence>
<gene>
    <name evidence="3" type="primary">Aste57867_4660</name>
    <name evidence="2" type="ORF">As57867_004647</name>
    <name evidence="3" type="ORF">ASTE57867_4660</name>
</gene>
<reference evidence="2" key="2">
    <citation type="submission" date="2019-06" db="EMBL/GenBank/DDBJ databases">
        <title>Genomics analysis of Aphanomyces spp. identifies a new class of oomycete effector associated with host adaptation.</title>
        <authorList>
            <person name="Gaulin E."/>
        </authorList>
    </citation>
    <scope>NUCLEOTIDE SEQUENCE</scope>
    <source>
        <strain evidence="2">CBS 578.67</strain>
    </source>
</reference>
<dbReference type="Proteomes" id="UP000332933">
    <property type="component" value="Unassembled WGS sequence"/>
</dbReference>